<sequence length="289" mass="29965">MAFSLPLHATINGLQVAKQHQSQGVSAAATINGSQATKQHHSHKVSTAHFHSPTVDSNFEDGEVYASTLVAEALDLEEEYGGFSVKPNFLFCSDNHFHEDSINGGSKTGGSKKVGQADNLAGASITAAQTSEGAHPNPYTSHGKAKGHDPLATNITCCGLQHLSLAILKGAKCASAHLSYPPHHYTNAESRKAQAPTGCTTVTVTTQHNTLTSPSSMGNTVASQHDGLISPSIGVACPSAKVGYSDTACPSTPNVTFQGQAPFTADTFQQLLPVPLASPVSIVGKTSQP</sequence>
<name>A0A5J5C5A7_9ASTE</name>
<dbReference type="AlphaFoldDB" id="A0A5J5C5A7"/>
<gene>
    <name evidence="1" type="ORF">F0562_001708</name>
</gene>
<proteinExistence type="predicted"/>
<evidence type="ECO:0000313" key="1">
    <source>
        <dbReference type="EMBL" id="KAA8550024.1"/>
    </source>
</evidence>
<evidence type="ECO:0000313" key="2">
    <source>
        <dbReference type="Proteomes" id="UP000325577"/>
    </source>
</evidence>
<protein>
    <submittedName>
        <fullName evidence="1">Uncharacterized protein</fullName>
    </submittedName>
</protein>
<accession>A0A5J5C5A7</accession>
<dbReference type="Proteomes" id="UP000325577">
    <property type="component" value="Linkage Group LG0"/>
</dbReference>
<organism evidence="1 2">
    <name type="scientific">Nyssa sinensis</name>
    <dbReference type="NCBI Taxonomy" id="561372"/>
    <lineage>
        <taxon>Eukaryota</taxon>
        <taxon>Viridiplantae</taxon>
        <taxon>Streptophyta</taxon>
        <taxon>Embryophyta</taxon>
        <taxon>Tracheophyta</taxon>
        <taxon>Spermatophyta</taxon>
        <taxon>Magnoliopsida</taxon>
        <taxon>eudicotyledons</taxon>
        <taxon>Gunneridae</taxon>
        <taxon>Pentapetalae</taxon>
        <taxon>asterids</taxon>
        <taxon>Cornales</taxon>
        <taxon>Nyssaceae</taxon>
        <taxon>Nyssa</taxon>
    </lineage>
</organism>
<dbReference type="EMBL" id="CM018031">
    <property type="protein sequence ID" value="KAA8550024.1"/>
    <property type="molecule type" value="Genomic_DNA"/>
</dbReference>
<reference evidence="1 2" key="1">
    <citation type="submission" date="2019-09" db="EMBL/GenBank/DDBJ databases">
        <title>A chromosome-level genome assembly of the Chinese tupelo Nyssa sinensis.</title>
        <authorList>
            <person name="Yang X."/>
            <person name="Kang M."/>
            <person name="Yang Y."/>
            <person name="Xiong H."/>
            <person name="Wang M."/>
            <person name="Zhang Z."/>
            <person name="Wang Z."/>
            <person name="Wu H."/>
            <person name="Ma T."/>
            <person name="Liu J."/>
            <person name="Xi Z."/>
        </authorList>
    </citation>
    <scope>NUCLEOTIDE SEQUENCE [LARGE SCALE GENOMIC DNA]</scope>
    <source>
        <strain evidence="1">J267</strain>
        <tissue evidence="1">Leaf</tissue>
    </source>
</reference>
<keyword evidence="2" id="KW-1185">Reference proteome</keyword>